<evidence type="ECO:0000313" key="2">
    <source>
        <dbReference type="EMBL" id="PJZ74950.1"/>
    </source>
</evidence>
<dbReference type="SUPFAM" id="SSF158682">
    <property type="entry name" value="TerB-like"/>
    <property type="match status" value="1"/>
</dbReference>
<dbReference type="InterPro" id="IPR029024">
    <property type="entry name" value="TerB-like"/>
</dbReference>
<dbReference type="Proteomes" id="UP000231990">
    <property type="component" value="Unassembled WGS sequence"/>
</dbReference>
<proteinExistence type="predicted"/>
<accession>A0A2M9ZS94</accession>
<sequence length="169" mass="19402">MERVSSLASKVLPGHEFYEKFQESLDPETEIFQLKMNYAKVLVSLWSYSCHADGVFHKKEGNLVVQMVKAMFDKDCIFYSHQDQKPEIIDELSEIFDSPLPIKMISEFAEGNPVLAANFYEDAVCIVSMDGTFSEKEKEFLDDLASELEISSMDRKNIDQKYTVTSKED</sequence>
<dbReference type="Gene3D" id="1.10.3680.10">
    <property type="entry name" value="TerB-like"/>
    <property type="match status" value="1"/>
</dbReference>
<dbReference type="Proteomes" id="UP000231962">
    <property type="component" value="Unassembled WGS sequence"/>
</dbReference>
<name>A0A2M9ZS94_9LEPT</name>
<dbReference type="EMBL" id="NPDZ01000001">
    <property type="protein sequence ID" value="PJZ74950.1"/>
    <property type="molecule type" value="Genomic_DNA"/>
</dbReference>
<dbReference type="EMBL" id="NPDY01000001">
    <property type="protein sequence ID" value="PJZ71416.1"/>
    <property type="molecule type" value="Genomic_DNA"/>
</dbReference>
<dbReference type="RefSeq" id="WP_100712392.1">
    <property type="nucleotide sequence ID" value="NZ_NPDY01000001.1"/>
</dbReference>
<reference evidence="3 4" key="1">
    <citation type="submission" date="2017-07" db="EMBL/GenBank/DDBJ databases">
        <title>Leptospira spp. isolated from tropical soils.</title>
        <authorList>
            <person name="Thibeaux R."/>
            <person name="Iraola G."/>
            <person name="Ferres I."/>
            <person name="Bierque E."/>
            <person name="Girault D."/>
            <person name="Soupe-Gilbert M.-E."/>
            <person name="Picardeau M."/>
            <person name="Goarant C."/>
        </authorList>
    </citation>
    <scope>NUCLEOTIDE SEQUENCE [LARGE SCALE GENOMIC DNA]</scope>
    <source>
        <strain evidence="2 4">FH1-B-B1</strain>
        <strain evidence="1 3">FH1-B-C1</strain>
    </source>
</reference>
<evidence type="ECO:0000313" key="3">
    <source>
        <dbReference type="Proteomes" id="UP000231962"/>
    </source>
</evidence>
<protein>
    <recommendedName>
        <fullName evidence="5">TerB family tellurite resistance protein</fullName>
    </recommendedName>
</protein>
<evidence type="ECO:0000313" key="1">
    <source>
        <dbReference type="EMBL" id="PJZ71416.1"/>
    </source>
</evidence>
<evidence type="ECO:0008006" key="5">
    <source>
        <dbReference type="Google" id="ProtNLM"/>
    </source>
</evidence>
<organism evidence="2 4">
    <name type="scientific">Leptospira perolatii</name>
    <dbReference type="NCBI Taxonomy" id="2023191"/>
    <lineage>
        <taxon>Bacteria</taxon>
        <taxon>Pseudomonadati</taxon>
        <taxon>Spirochaetota</taxon>
        <taxon>Spirochaetia</taxon>
        <taxon>Leptospirales</taxon>
        <taxon>Leptospiraceae</taxon>
        <taxon>Leptospira</taxon>
    </lineage>
</organism>
<comment type="caution">
    <text evidence="2">The sequence shown here is derived from an EMBL/GenBank/DDBJ whole genome shotgun (WGS) entry which is preliminary data.</text>
</comment>
<gene>
    <name evidence="1" type="ORF">CH360_02645</name>
    <name evidence="2" type="ORF">CH373_02645</name>
</gene>
<dbReference type="OrthoDB" id="340082at2"/>
<dbReference type="CDD" id="cd07177">
    <property type="entry name" value="terB_like"/>
    <property type="match status" value="1"/>
</dbReference>
<evidence type="ECO:0000313" key="4">
    <source>
        <dbReference type="Proteomes" id="UP000231990"/>
    </source>
</evidence>
<dbReference type="AlphaFoldDB" id="A0A2M9ZS94"/>
<keyword evidence="3" id="KW-1185">Reference proteome</keyword>